<evidence type="ECO:0000313" key="1">
    <source>
        <dbReference type="EMBL" id="GAG28501.1"/>
    </source>
</evidence>
<feature type="non-terminal residue" evidence="1">
    <location>
        <position position="1"/>
    </location>
</feature>
<dbReference type="EMBL" id="BARS01048892">
    <property type="protein sequence ID" value="GAG28501.1"/>
    <property type="molecule type" value="Genomic_DNA"/>
</dbReference>
<reference evidence="1" key="1">
    <citation type="journal article" date="2014" name="Front. Microbiol.">
        <title>High frequency of phylogenetically diverse reductive dehalogenase-homologous genes in deep subseafloor sedimentary metagenomes.</title>
        <authorList>
            <person name="Kawai M."/>
            <person name="Futagami T."/>
            <person name="Toyoda A."/>
            <person name="Takaki Y."/>
            <person name="Nishi S."/>
            <person name="Hori S."/>
            <person name="Arai W."/>
            <person name="Tsubouchi T."/>
            <person name="Morono Y."/>
            <person name="Uchiyama I."/>
            <person name="Ito T."/>
            <person name="Fujiyama A."/>
            <person name="Inagaki F."/>
            <person name="Takami H."/>
        </authorList>
    </citation>
    <scope>NUCLEOTIDE SEQUENCE</scope>
    <source>
        <strain evidence="1">Expedition CK06-06</strain>
    </source>
</reference>
<organism evidence="1">
    <name type="scientific">marine sediment metagenome</name>
    <dbReference type="NCBI Taxonomy" id="412755"/>
    <lineage>
        <taxon>unclassified sequences</taxon>
        <taxon>metagenomes</taxon>
        <taxon>ecological metagenomes</taxon>
    </lineage>
</organism>
<proteinExistence type="predicted"/>
<dbReference type="AlphaFoldDB" id="X0XUK9"/>
<protein>
    <submittedName>
        <fullName evidence="1">Uncharacterized protein</fullName>
    </submittedName>
</protein>
<name>X0XUK9_9ZZZZ</name>
<gene>
    <name evidence="1" type="ORF">S01H1_73193</name>
</gene>
<sequence length="196" mass="21366">ENVLVRTAYCLDGDVYEDYQIFTCEGGSCTSAADASPIRREDCGEDTCSNGVCIPREPEPEQPSELEELTGWACTELPRDSSHDMRLYDVSVTTNGFAYTENAELQTDEEDKSAEGNFMHHVIVGQNTGSYSVATAGQGLGEITEMYSGVSGFNPPDCRHVYILNPDAQPVPEEVFSVEVCGTEADATEVVRARTE</sequence>
<accession>X0XUK9</accession>
<comment type="caution">
    <text evidence="1">The sequence shown here is derived from an EMBL/GenBank/DDBJ whole genome shotgun (WGS) entry which is preliminary data.</text>
</comment>